<accession>A0A1H8M2B0</accession>
<dbReference type="STRING" id="604089.SAMN04487942_1791"/>
<dbReference type="SMART" id="SM00855">
    <property type="entry name" value="PGAM"/>
    <property type="match status" value="1"/>
</dbReference>
<dbReference type="InterPro" id="IPR013078">
    <property type="entry name" value="His_Pase_superF_clade-1"/>
</dbReference>
<keyword evidence="2" id="KW-1185">Reference proteome</keyword>
<gene>
    <name evidence="1" type="ORF">SAMN04487942_1791</name>
</gene>
<dbReference type="Gene3D" id="3.40.50.1240">
    <property type="entry name" value="Phosphoglycerate mutase-like"/>
    <property type="match status" value="1"/>
</dbReference>
<evidence type="ECO:0000313" key="1">
    <source>
        <dbReference type="EMBL" id="SEO11507.1"/>
    </source>
</evidence>
<dbReference type="SUPFAM" id="SSF53254">
    <property type="entry name" value="Phosphoglycerate mutase-like"/>
    <property type="match status" value="1"/>
</dbReference>
<dbReference type="RefSeq" id="WP_091169520.1">
    <property type="nucleotide sequence ID" value="NZ_CBCSFM010000005.1"/>
</dbReference>
<dbReference type="OrthoDB" id="9810154at2"/>
<dbReference type="Proteomes" id="UP000198657">
    <property type="component" value="Unassembled WGS sequence"/>
</dbReference>
<sequence>MKNLILIRHAKSSWESPLHDKDRALTTQGIQDAHIVSSHISDYIPKTYIIWTSGARRATDTALIFAQNISYPLECIVYKDDLYTFEEKKLEKIIKSCSNIFESVILFGHNEAITDFVNKFGDIFIKNVPTAGFVSLEFDTDDWKKIKKGKIKKIIFPKDLK</sequence>
<dbReference type="InterPro" id="IPR029033">
    <property type="entry name" value="His_PPase_superfam"/>
</dbReference>
<reference evidence="2" key="1">
    <citation type="submission" date="2016-10" db="EMBL/GenBank/DDBJ databases">
        <authorList>
            <person name="Varghese N."/>
            <person name="Submissions S."/>
        </authorList>
    </citation>
    <scope>NUCLEOTIDE SEQUENCE [LARGE SCALE GENOMIC DNA]</scope>
    <source>
        <strain evidence="2">CGMCC 1.8704</strain>
    </source>
</reference>
<proteinExistence type="predicted"/>
<name>A0A1H8M2B0_9FLAO</name>
<dbReference type="CDD" id="cd07040">
    <property type="entry name" value="HP"/>
    <property type="match status" value="1"/>
</dbReference>
<dbReference type="AlphaFoldDB" id="A0A1H8M2B0"/>
<protein>
    <submittedName>
        <fullName evidence="1">Phosphohistidine phosphatase</fullName>
    </submittedName>
</protein>
<organism evidence="1 2">
    <name type="scientific">Flavobacterium sinopsychrotolerans</name>
    <dbReference type="NCBI Taxonomy" id="604089"/>
    <lineage>
        <taxon>Bacteria</taxon>
        <taxon>Pseudomonadati</taxon>
        <taxon>Bacteroidota</taxon>
        <taxon>Flavobacteriia</taxon>
        <taxon>Flavobacteriales</taxon>
        <taxon>Flavobacteriaceae</taxon>
        <taxon>Flavobacterium</taxon>
    </lineage>
</organism>
<dbReference type="EMBL" id="FODN01000003">
    <property type="protein sequence ID" value="SEO11507.1"/>
    <property type="molecule type" value="Genomic_DNA"/>
</dbReference>
<dbReference type="Pfam" id="PF00300">
    <property type="entry name" value="His_Phos_1"/>
    <property type="match status" value="1"/>
</dbReference>
<evidence type="ECO:0000313" key="2">
    <source>
        <dbReference type="Proteomes" id="UP000198657"/>
    </source>
</evidence>